<evidence type="ECO:0000313" key="3">
    <source>
        <dbReference type="Proteomes" id="UP000199159"/>
    </source>
</evidence>
<proteinExistence type="predicted"/>
<keyword evidence="3" id="KW-1185">Reference proteome</keyword>
<evidence type="ECO:0000256" key="1">
    <source>
        <dbReference type="SAM" id="Phobius"/>
    </source>
</evidence>
<gene>
    <name evidence="2" type="ORF">SAMN05216565_1038</name>
</gene>
<sequence>MFDLALLFIMALAGGMVAIIGFFVILGQRISEPKRELQQKIDNLEEEIRKLKNNK</sequence>
<dbReference type="EMBL" id="FNJU01000003">
    <property type="protein sequence ID" value="SDP42749.1"/>
    <property type="molecule type" value="Genomic_DNA"/>
</dbReference>
<reference evidence="3" key="1">
    <citation type="submission" date="2016-10" db="EMBL/GenBank/DDBJ databases">
        <authorList>
            <person name="Varghese N."/>
            <person name="Submissions S."/>
        </authorList>
    </citation>
    <scope>NUCLEOTIDE SEQUENCE [LARGE SCALE GENOMIC DNA]</scope>
    <source>
        <strain evidence="3">IBRC-M10078</strain>
    </source>
</reference>
<keyword evidence="1" id="KW-0472">Membrane</keyword>
<keyword evidence="1" id="KW-1133">Transmembrane helix</keyword>
<dbReference type="RefSeq" id="WP_175490216.1">
    <property type="nucleotide sequence ID" value="NZ_FNJU01000003.1"/>
</dbReference>
<keyword evidence="1" id="KW-0812">Transmembrane</keyword>
<protein>
    <submittedName>
        <fullName evidence="2">Uncharacterized protein</fullName>
    </submittedName>
</protein>
<dbReference type="AlphaFoldDB" id="A0A1H0SMH5"/>
<name>A0A1H0SMH5_9BACI</name>
<feature type="transmembrane region" description="Helical" evidence="1">
    <location>
        <begin position="6"/>
        <end position="26"/>
    </location>
</feature>
<organism evidence="2 3">
    <name type="scientific">Litchfieldia salsa</name>
    <dbReference type="NCBI Taxonomy" id="930152"/>
    <lineage>
        <taxon>Bacteria</taxon>
        <taxon>Bacillati</taxon>
        <taxon>Bacillota</taxon>
        <taxon>Bacilli</taxon>
        <taxon>Bacillales</taxon>
        <taxon>Bacillaceae</taxon>
        <taxon>Litchfieldia</taxon>
    </lineage>
</organism>
<dbReference type="Proteomes" id="UP000199159">
    <property type="component" value="Unassembled WGS sequence"/>
</dbReference>
<accession>A0A1H0SMH5</accession>
<evidence type="ECO:0000313" key="2">
    <source>
        <dbReference type="EMBL" id="SDP42749.1"/>
    </source>
</evidence>